<dbReference type="GO" id="GO:0005737">
    <property type="term" value="C:cytoplasm"/>
    <property type="evidence" value="ECO:0007669"/>
    <property type="project" value="TreeGrafter"/>
</dbReference>
<feature type="region of interest" description="Disordered" evidence="8">
    <location>
        <begin position="81"/>
        <end position="116"/>
    </location>
</feature>
<dbReference type="Pfam" id="PF00501">
    <property type="entry name" value="AMP-binding"/>
    <property type="match status" value="4"/>
</dbReference>
<dbReference type="PROSITE" id="PS50075">
    <property type="entry name" value="CARRIER"/>
    <property type="match status" value="5"/>
</dbReference>
<comment type="pathway">
    <text evidence="1">Secondary metabolite biosynthesis.</text>
</comment>
<dbReference type="NCBIfam" id="NF003417">
    <property type="entry name" value="PRK04813.1"/>
    <property type="match status" value="5"/>
</dbReference>
<dbReference type="GO" id="GO:0031177">
    <property type="term" value="F:phosphopantetheine binding"/>
    <property type="evidence" value="ECO:0007669"/>
    <property type="project" value="InterPro"/>
</dbReference>
<evidence type="ECO:0000256" key="6">
    <source>
        <dbReference type="ARBA" id="ARBA00023235"/>
    </source>
</evidence>
<dbReference type="PROSITE" id="PS00012">
    <property type="entry name" value="PHOSPHOPANTETHEINE"/>
    <property type="match status" value="1"/>
</dbReference>
<dbReference type="InterPro" id="IPR010071">
    <property type="entry name" value="AA_adenyl_dom"/>
</dbReference>
<evidence type="ECO:0000256" key="4">
    <source>
        <dbReference type="ARBA" id="ARBA00022598"/>
    </source>
</evidence>
<dbReference type="NCBIfam" id="TIGR01733">
    <property type="entry name" value="AA-adenyl-dom"/>
    <property type="match status" value="3"/>
</dbReference>
<dbReference type="GO" id="GO:0043041">
    <property type="term" value="P:amino acid activation for nonribosomal peptide biosynthetic process"/>
    <property type="evidence" value="ECO:0007669"/>
    <property type="project" value="TreeGrafter"/>
</dbReference>
<dbReference type="Gene3D" id="3.30.559.10">
    <property type="entry name" value="Chloramphenicol acetyltransferase-like domain"/>
    <property type="match status" value="7"/>
</dbReference>
<dbReference type="FunFam" id="3.30.559.10:FF:000016">
    <property type="entry name" value="Nonribosomal peptide synthase Pes1"/>
    <property type="match status" value="1"/>
</dbReference>
<dbReference type="Pfam" id="PF00550">
    <property type="entry name" value="PP-binding"/>
    <property type="match status" value="5"/>
</dbReference>
<keyword evidence="3" id="KW-0597">Phosphoprotein</keyword>
<comment type="caution">
    <text evidence="10">The sequence shown here is derived from an EMBL/GenBank/DDBJ whole genome shotgun (WGS) entry which is preliminary data.</text>
</comment>
<dbReference type="FunFam" id="3.30.559.30:FF:000003">
    <property type="entry name" value="Nonribosomal peptide synthase SidD"/>
    <property type="match status" value="1"/>
</dbReference>
<organism evidence="10 11">
    <name type="scientific">Fusarium pseudocircinatum</name>
    <dbReference type="NCBI Taxonomy" id="56676"/>
    <lineage>
        <taxon>Eukaryota</taxon>
        <taxon>Fungi</taxon>
        <taxon>Dikarya</taxon>
        <taxon>Ascomycota</taxon>
        <taxon>Pezizomycotina</taxon>
        <taxon>Sordariomycetes</taxon>
        <taxon>Hypocreomycetidae</taxon>
        <taxon>Hypocreales</taxon>
        <taxon>Nectriaceae</taxon>
        <taxon>Fusarium</taxon>
        <taxon>Fusarium fujikuroi species complex</taxon>
    </lineage>
</organism>
<evidence type="ECO:0000259" key="9">
    <source>
        <dbReference type="PROSITE" id="PS50075"/>
    </source>
</evidence>
<dbReference type="Pfam" id="PF00668">
    <property type="entry name" value="Condensation"/>
    <property type="match status" value="7"/>
</dbReference>
<dbReference type="InterPro" id="IPR020806">
    <property type="entry name" value="PKS_PP-bd"/>
</dbReference>
<dbReference type="Gene3D" id="1.10.1200.10">
    <property type="entry name" value="ACP-like"/>
    <property type="match status" value="5"/>
</dbReference>
<dbReference type="InterPro" id="IPR000873">
    <property type="entry name" value="AMP-dep_synth/lig_dom"/>
</dbReference>
<dbReference type="InterPro" id="IPR009081">
    <property type="entry name" value="PP-bd_ACP"/>
</dbReference>
<dbReference type="InterPro" id="IPR001242">
    <property type="entry name" value="Condensation_dom"/>
</dbReference>
<feature type="domain" description="Carrier" evidence="9">
    <location>
        <begin position="1070"/>
        <end position="1146"/>
    </location>
</feature>
<dbReference type="Gene3D" id="3.30.300.30">
    <property type="match status" value="4"/>
</dbReference>
<name>A0A8H5PJW9_9HYPO</name>
<feature type="domain" description="Carrier" evidence="9">
    <location>
        <begin position="2"/>
        <end position="78"/>
    </location>
</feature>
<dbReference type="GO" id="GO:0016874">
    <property type="term" value="F:ligase activity"/>
    <property type="evidence" value="ECO:0007669"/>
    <property type="project" value="UniProtKB-KW"/>
</dbReference>
<dbReference type="GO" id="GO:0016853">
    <property type="term" value="F:isomerase activity"/>
    <property type="evidence" value="ECO:0007669"/>
    <property type="project" value="UniProtKB-KW"/>
</dbReference>
<dbReference type="PANTHER" id="PTHR45527:SF16">
    <property type="entry name" value="NONRIBOSOMAL PEPTIDE SYNTHASE ATNA-RELATED"/>
    <property type="match status" value="1"/>
</dbReference>
<dbReference type="Proteomes" id="UP000546213">
    <property type="component" value="Unassembled WGS sequence"/>
</dbReference>
<dbReference type="FunFam" id="1.10.1200.10:FF:000005">
    <property type="entry name" value="Nonribosomal peptide synthetase 1"/>
    <property type="match status" value="3"/>
</dbReference>
<dbReference type="InterPro" id="IPR045851">
    <property type="entry name" value="AMP-bd_C_sf"/>
</dbReference>
<dbReference type="SUPFAM" id="SSF47336">
    <property type="entry name" value="ACP-like"/>
    <property type="match status" value="5"/>
</dbReference>
<dbReference type="SUPFAM" id="SSF52777">
    <property type="entry name" value="CoA-dependent acyltransferases"/>
    <property type="match status" value="14"/>
</dbReference>
<evidence type="ECO:0000256" key="7">
    <source>
        <dbReference type="ARBA" id="ARBA00029454"/>
    </source>
</evidence>
<feature type="domain" description="Carrier" evidence="9">
    <location>
        <begin position="5237"/>
        <end position="5313"/>
    </location>
</feature>
<dbReference type="PANTHER" id="PTHR45527">
    <property type="entry name" value="NONRIBOSOMAL PEPTIDE SYNTHETASE"/>
    <property type="match status" value="1"/>
</dbReference>
<evidence type="ECO:0000313" key="10">
    <source>
        <dbReference type="EMBL" id="KAF5598059.1"/>
    </source>
</evidence>
<evidence type="ECO:0000256" key="8">
    <source>
        <dbReference type="SAM" id="MobiDB-lite"/>
    </source>
</evidence>
<dbReference type="EMBL" id="JAAOAS010000069">
    <property type="protein sequence ID" value="KAF5598059.1"/>
    <property type="molecule type" value="Genomic_DNA"/>
</dbReference>
<evidence type="ECO:0000256" key="1">
    <source>
        <dbReference type="ARBA" id="ARBA00005179"/>
    </source>
</evidence>
<feature type="domain" description="Carrier" evidence="9">
    <location>
        <begin position="4149"/>
        <end position="4225"/>
    </location>
</feature>
<accession>A0A8H5PJW9</accession>
<dbReference type="CDD" id="cd19545">
    <property type="entry name" value="FUM14_C_NRPS-like"/>
    <property type="match status" value="1"/>
</dbReference>
<keyword evidence="2" id="KW-0596">Phosphopantetheine</keyword>
<comment type="similarity">
    <text evidence="7">Belongs to the NRP synthetase family.</text>
</comment>
<evidence type="ECO:0000256" key="2">
    <source>
        <dbReference type="ARBA" id="ARBA00022450"/>
    </source>
</evidence>
<dbReference type="InterPro" id="IPR006162">
    <property type="entry name" value="Ppantetheine_attach_site"/>
</dbReference>
<dbReference type="GO" id="GO:0044550">
    <property type="term" value="P:secondary metabolite biosynthetic process"/>
    <property type="evidence" value="ECO:0007669"/>
    <property type="project" value="TreeGrafter"/>
</dbReference>
<evidence type="ECO:0000256" key="3">
    <source>
        <dbReference type="ARBA" id="ARBA00022553"/>
    </source>
</evidence>
<dbReference type="CDD" id="cd05918">
    <property type="entry name" value="A_NRPS_SidN3_like"/>
    <property type="match status" value="4"/>
</dbReference>
<feature type="domain" description="Carrier" evidence="9">
    <location>
        <begin position="2607"/>
        <end position="2681"/>
    </location>
</feature>
<dbReference type="InterPro" id="IPR042099">
    <property type="entry name" value="ANL_N_sf"/>
</dbReference>
<dbReference type="SUPFAM" id="SSF56801">
    <property type="entry name" value="Acetyl-CoA synthetase-like"/>
    <property type="match status" value="4"/>
</dbReference>
<feature type="compositionally biased region" description="Low complexity" evidence="8">
    <location>
        <begin position="91"/>
        <end position="114"/>
    </location>
</feature>
<evidence type="ECO:0000256" key="5">
    <source>
        <dbReference type="ARBA" id="ARBA00022737"/>
    </source>
</evidence>
<protein>
    <submittedName>
        <fullName evidence="10">Non-ribosomal peptide synthetase</fullName>
    </submittedName>
</protein>
<reference evidence="10 11" key="1">
    <citation type="submission" date="2020-05" db="EMBL/GenBank/DDBJ databases">
        <title>Identification and distribution of gene clusters putatively required for synthesis of sphingolipid metabolism inhibitors in phylogenetically diverse species of the filamentous fungus Fusarium.</title>
        <authorList>
            <person name="Kim H.-S."/>
            <person name="Busman M."/>
            <person name="Brown D.W."/>
            <person name="Divon H."/>
            <person name="Uhlig S."/>
            <person name="Proctor R.H."/>
        </authorList>
    </citation>
    <scope>NUCLEOTIDE SEQUENCE [LARGE SCALE GENOMIC DNA]</scope>
    <source>
        <strain evidence="10 11">NRRL 36939</strain>
    </source>
</reference>
<keyword evidence="6" id="KW-0413">Isomerase</keyword>
<dbReference type="FunFam" id="3.30.300.30:FF:000015">
    <property type="entry name" value="Nonribosomal peptide synthase SidD"/>
    <property type="match status" value="3"/>
</dbReference>
<keyword evidence="11" id="KW-1185">Reference proteome</keyword>
<dbReference type="InterPro" id="IPR023213">
    <property type="entry name" value="CAT-like_dom_sf"/>
</dbReference>
<sequence>MAHTDAMQDILHLELANALHISTEELNLDQSFLVQGGDSLSAVQFLSKCRLRGIHIDIVDTVQCKTLAELVERIISKHESNPHNLDRVGNSDTSTSSSSSDDAASATGSDSTDTVPDARLKQLAQDPARQIESIGPCSSMQNRILISQAVNPAAYQCRFILRIRSSVPDSLTASHIANAWPRIVARHSSLRTTFLESETRQSTFDQVVWTEVNPKVTILQDETQVKADGMLNSFESGSVPHHMYIYAASSSELMLRLEVSHAVIDGRSADVLLYDLCAAYENQLPDTRAMPYTDFVRMEEESFQDVERIADYWQNYLRDAEETYLASSNKPKAGLHTLQDRVDIPADEARLFCDAYGVTLVSVCQVAWSIVLRLFAMKDDVTFSYVNSGRQTDLPGIDGAIGLFISSLLLKVSFKDDPTVLDMLKTVTDDMFRGMAHDKVPLMAKGAKLPTSHKWGNSILSFRKEWKPKSAGHKELEMSFLRGVSPTDYDHSINVEIGEGGIAVDYDIWTSTTSQADAAKMLNCFLEAIRFIIAKPSAKVNSFDGISSKDAQHLRDVNGEGRKPIASCIHTLVQEVTDRQPDAMAVYAWDGVMTYRELDLAASSLAEHLMMMDIGPEVMVGICMDKSRWATVSMLAVLKSGGIVLPLGADQPLSRLHTILSDTKAPIILVDNAQLNRLKDLGPQQLIEVNEALFQTLPSASRSACTTVSTDNAAWVVYTSGSTGTPKGVVLQHSALCTSITSHGIAFGVKGARVLQFASHTFDVTIQEVFTTLCMGGCVCVPSEDDRVNHLQAFISSAKVDFLSLTSTVAGLLDPSQLPLIKTVILMGEPVKPAVLDLWKDQASVLESYAPSECSIYATVSPQPMKHISQVSVLGIPLASCFWVVDPKNYNRLCPIGAPGELLIEGPLLARGYLNDEVKTNKSFILDPEFVGKMMMGLIRRWGDRIRKSRFGDRELRLTNPSSIQAVVLYVHGQLVAAFSLPSDGAAYSGAALDGENAVDKPAAMLVASEVQLYLSQYVPDYMIPRLWIPMASLPINSSGKADRRRISEWIKHLDLSSYSDLEHQVEDGLQVTSTERQLREIWSSVLNKPINHISYRRSFLSLGGDSITAMQVVSACRKQGLIVPVRQILQSPAIFELALRVKEASDKLGDEQLPIEIPDEPFDLSPAQKMFFQDIAPSGLRADGPHRFNQSVCFRVPQNVAANTVARAIEAIVTKHAMLRARFQTDQDSQGWQQRVEKQIMGSYRFQTHKVVDDTSTEDIIRHSQGSLDLEYGPVFAVDVFEMEDAQLVNLTAHHLVIDLMSWRILAADLEHFLRFETLQPSLSLPFPTWSKALMNQAKHVAAPEESDVGSWSYWSLEPGPFVREDQVVEKLAIDADTSAQLLGPANESLQTGVTDILLAALHQSFAQVFTDRSIPTIHVEGHGRDAGGDVSETVGWFTTVTLLKVTNTNPGFITTLQQVKDFRKLNADTTALDFAAKYKSPTSPQNLIEILFNYHGQFQQLDRADGLLSIHKLHSSETSIGDKVRQQAAITIEVSVESGRVCISVGFSRRTPKGDDVRRWLQRYGEVINSVVSELMSTERTATASDYPLSRLSSNDLVALKKHILEPTSLGWDAVEDVLPCSSTQQGIFISQLKSPTTYRLRQTCRVTPTASQGVDVERLGDAWRQVVSNHSIMRTIFTMIPFNDRFYQVVLKSVEPDIRFITCSSEEDVRECIASHALMEDHLGRPSHRFLVISTEDGHVYGHFEISHALVDASSVQLLVNTLLQAYEGARNISGSDYGTYISFLEQGSEEDDLRYWEKRLATVEPCQLQLGEDLTTSEEDAGHSVSTAMQDMSTLQKLCQSNDITPANVLQLAWALVLSSRTQLDEVCFGYLSSGRDIPIDGADTLVGPMINMIVCNIALDYSQSCVDAMRDIQDRFLDSFEHQRVSLATIQHSLSSSQQSLFNTTVSYVRAPNLSGAARGIQSIRLERIAADESTEYDFNLSMLETESGIDIALQYLPGAASTKTAQRLLNHLKHVVQVLSTSETTSLLGDLDLVPAEDKQLITAINREVPKSLDSCVHLLVQEMTNRQPNALAFHAWDGSMTYRDLDLAASTLAKHLVTNLNVGPEVMVGVCMDKSIWAAMSMLAVLKAGGVVLPLGVQQPLSRLQTILNDTQASVILVDAKQKARLAGVDSELIEVNHQFMDGLVPAEFGFSNPAVQPDNTAWIVYTSGSTGVPKGVVLQHYALCTSMRSHGAAFSLIPSSRVLQFAAYTFDVTIQETFTTLYFGGCVCIPSEEERLNNLEGCIVSMDVNFVSLTSTVAGLLSPSKMPLVKTLILIGEPVKPSVLDLWMPQAACLDAYGPSECSIQSAISPEPMTDRRQAMILGTPLESCRFWVVDYRDYNKLCPVGVPGELLIEGPHLAREYLNDATKTAKSFITDPAFLSDIGLESTGRRMYRAGDLVRQNDDGTYSNLGRRDQQIKIRGKRVEVGEIEYHISRHSSGIRACVVFTTRGSSDGQLVTAFSVPHDDKAPHDETAYNGIAGRDGIDTTAALLLASEIQMHLSQHIPDYMIPRLWIPMTTLPINSSGKADRRAVTEWINSLSPTELASYSELESAAEEANLNVTPTEQRLREIWSSVLNVPNVSYRRSFMSLGGDSITAMQVVSACREIGLVVTVRDILQSPAISDLATRVKVSDGEVFSAEIPDGPFELSPAQKMFFEDIAPAGLNSEGSYRFNQSVCFRLQSEGISEGAVAKAIEAVVTKHAMLRSRFISQEHRYQQWIEKHVPGSYRFKSHIADDDTAVQAIMLQSQSTLDLEHGPVFAAEFIQTPDRQLLFLTAHHLAIDLMSWRVIAKDLEQILQGGSMVTSQSLPFPTWSNAVLQQAQSIDSLTEADTSASWSYWGLQPGEYITEDQAFETVQLDEQVTSQLLGPANEPLRSGVADILLAALSTSFRHTFSDRAGPSIFIEGHGRDTQALDINYDLSDTVGWFTTVTPLVTTSHEANFISTLRQVKDVRKLNSGREVLDFASQRSRPIEVLFNYHGQFQQLQRSDGLLTLDKLHQSVGQLDASVGAKVRQHAALSVEVSIDDAGKTHLVVGYPRQSPKSQAIRDWLGEYARAITQGVQELVGAEPMCTISDFPLAQLTNDDLDTLYQYCLTPGSISWANVENVLPCSPIQQGILLSQLRAPSRYRLKQTCRILPADPSSPVDISRLANAWRQVIGQHSIMRTIFTGALSHHDRFYQVVLKALEADIQIIEPCSSDEEVQRFIKHHALLHDPVGRPSHRFLIIPTVDGHVFGHFEISHALVDASSVQLLVNDLLEAYESLSPTKTSISLSRNSNYGSYVSFLEQHRHSEQEDLQYWKDFLETAEPCHLQLGQQHHDTSEMETGHAVTAHIPDISVLRDMCRNYNVTAANVAQLAWALVLASRVELNQICFGYLSSGRDIPIDGVERLVGPMINMMICYVQLDCISTTVDVIRQIQDRFFKGFDHQRASLASIQHSLQGTQQQTLFNTTVSYTRALNMDGTTENNSIKLERASADESTEYDFNLSILENDQSLDLVLQYIPGVASHEVAQRLLNQLKHVIQVLSQHTTSTLADLDLVPKEEKNAIVAKNRDVPKPVASTIHALFHDVYERRPDEMAVHAWDGIMTFRELEVAAGNLAGYLMDLGVGPEIMVGICMDKSRWAVVAMLAVLKAGGVVLPMGVQQPLPRVQTIMTDTKAPIILVDDKQLSRLAGTGPCLIKVDAALQETLKPSTKVCSTVTTDNAAWVVYTSGSTGTPKGVVLQHSALCSSIRSHGDAFGVRDGSRVLQFASHTFDVTIQEVFTTLCQGGCTCIPSEDERINHLQAFIAKAEVNFLSLTSTVAGLLDPAQLPFVKTVILMGEPVKPAVMDLWKDQAIVLESYAPSECSIYATVSPRPMRHISQVPVLGIPLASCFWVVNPKDFDRLVPIGAPGELLIEGPLLARGYLGDEEKTANSFLIDPDFTKHHGLQPGRRMYRTGDLVRQNSDGSYTTLGRRDTQIKIRGQRVEFGEIEYWVVRSAPEISQAAVMLLDGPVGQSSVLAVALEIADGGENSAVDNNLQGLSQADLLEPTIAMRESFEEVRGHLISVLPRYMVPDIFIPMSRLPLNSSGKLDRRAIDLFLKGMKPEELDIYRPNAAAKADVSTDTERQLQNLWASVLGRPANTVGAKDSFFHLGGDSITAMRLVEASRSTNMLLRVADVFEHPRLSELASILDSRLAEGHDQLSLASIPAPFSLWPEHSTERKVDLGAEIAERCGVMAEQIEDVYSCTPLQEGLLIATARQPSAYVSRRIFSLSDEINVARLQAAWQKMAEAAPVLRTRILLGLASGSVQVVVNEPLQWHTASSLEEYIDHDSSLSMTEGKPLMRFGLVESDGERLLVWTAHHSVYDGWSLTMMYRQVSNMYWHDATPLSAPYTPFIAYLGQSDASQAASYWRGQLQGNPTAFPALPSVRYQPQPRQKLVQSLDFVRQGKSEVSLSNLLRAAWALMVAKYSGSDDVVFAVTLSGRNAPVHGITEMLAPTITTVPVRVRINSSTTAGEFLQEVQQQATDMIPFEHTGLQRIAELVPDAAAALNMQHLFVVQPAADSDDASAEFPGLVHLQDMSEQFDDYALTVECSIGAKGISVESRFDDAVISAAQMQRMLQSFAHIASQLEEAEDTPEGTKISDIDTLSPQDLDRILAINSGPIPIVERCVHDLILDMVSHQPDATAISAWDGTLTYKQLKQLSGKLSDHLVSLGVRHGTSVGVCMDKSQWAAVSMLAVLRAGGIVVPLGVQLPLGRIKLIVDDAKVSVVLADQRQTERLAGLSLDMFTVDDSLRKRVIVSDVGIPDKWYTRVTEINVNQPAWIVYTSGSTGTPKGVVLTHAGISSSLDSQKKVFGLNKLSRVLQFAAHTFDAAIQEIFTTLFAGGCVCVPSEDERMSDLQHFIIERAVNFLSITPTVAELLNPSQLPNINTVVLLGEPVKPSVLDLWMDHHADIIGGYGPTECSIYAIVSATPFTDRKQANVLGTPLPSCRVWVVDPDDYNKLCPIGAPGELLIEGPQVSQGYLNDAAKTDGAFITDPGFTARYGLGNGHRMYRTGDLVQQNDDGTYTNLGRRDTQVKIHGQRIELGEIEYSVVQVSEGIRSAAAVFVKREIRSAIAVAVEVGEGQTGEGVLAPSETLRKASEEIRVKLAEVLPQYMIPDFFVPMGKLPVNSSGKLDRRAITAVLEDMDDNKLEEYRLTTGAQLVPVSTDMEKQLQQLWSQVLRRPAESIGASDNFFHLNGDSLAAIQLVAAARALNLKMTVAQIFQSPVLRDLAIHLEQATSPHQTTSHHVEGVDEETKAAIKATLPSTFNAGKILEATEFQSLVLHEHTQGRWLMHATITYNQKVDKQRVHTALQTTVAKNEILRTVFTQHAGKHYQAILNNFAVPFQEHTTSSDLSNFCKSLIQEDQKNHLELHEPPFKTWFIQGEHTDGLVVRISHAQYDGMSLPIFFQQLQAWGEADVEVEAPRQMSYYVDALRAIDAKPAIKFWGDLLEGSSMTSLPGASQTNKVVSGSYIVKTVPSPKVEGSGLTVSSYLKAAWAMVLAKATGTSDVVFAHLVSGRSLPIDDIEKVNGPCVNLIPIRVNTAQPHDTIIHQIHQQHISALPHEHLGWETIFRQCTNWDASFDQIPRFSSILQYQNLPEAQKSFGMHGAECSVDYTVVPPDVTDIWVTVEPRGGEMSIVAGYSEEVIAKEVVEGLMEDLCEVLKSIEA</sequence>
<dbReference type="PROSITE" id="PS00455">
    <property type="entry name" value="AMP_BINDING"/>
    <property type="match status" value="4"/>
</dbReference>
<evidence type="ECO:0000313" key="11">
    <source>
        <dbReference type="Proteomes" id="UP000546213"/>
    </source>
</evidence>
<dbReference type="InterPro" id="IPR036736">
    <property type="entry name" value="ACP-like_sf"/>
</dbReference>
<dbReference type="Gene3D" id="3.30.559.30">
    <property type="entry name" value="Nonribosomal peptide synthetase, condensation domain"/>
    <property type="match status" value="7"/>
</dbReference>
<dbReference type="InterPro" id="IPR020845">
    <property type="entry name" value="AMP-binding_CS"/>
</dbReference>
<dbReference type="CDD" id="cd19542">
    <property type="entry name" value="CT_NRPS-like"/>
    <property type="match status" value="4"/>
</dbReference>
<proteinExistence type="inferred from homology"/>
<dbReference type="SMART" id="SM00823">
    <property type="entry name" value="PKS_PP"/>
    <property type="match status" value="4"/>
</dbReference>
<dbReference type="OrthoDB" id="416786at2759"/>
<dbReference type="FunFam" id="3.40.50.12780:FF:000014">
    <property type="entry name" value="Nonribosomal peptide synthetase 1"/>
    <property type="match status" value="2"/>
</dbReference>
<keyword evidence="5" id="KW-0677">Repeat</keyword>
<keyword evidence="4" id="KW-0436">Ligase</keyword>
<gene>
    <name evidence="10" type="ORF">FPCIR_3332</name>
</gene>
<dbReference type="Gene3D" id="3.40.50.12780">
    <property type="entry name" value="N-terminal domain of ligase-like"/>
    <property type="match status" value="4"/>
</dbReference>